<dbReference type="Pfam" id="PF12867">
    <property type="entry name" value="DinB_2"/>
    <property type="match status" value="1"/>
</dbReference>
<dbReference type="Proteomes" id="UP001501126">
    <property type="component" value="Unassembled WGS sequence"/>
</dbReference>
<reference evidence="2 3" key="1">
    <citation type="journal article" date="2019" name="Int. J. Syst. Evol. Microbiol.">
        <title>The Global Catalogue of Microorganisms (GCM) 10K type strain sequencing project: providing services to taxonomists for standard genome sequencing and annotation.</title>
        <authorList>
            <consortium name="The Broad Institute Genomics Platform"/>
            <consortium name="The Broad Institute Genome Sequencing Center for Infectious Disease"/>
            <person name="Wu L."/>
            <person name="Ma J."/>
        </authorList>
    </citation>
    <scope>NUCLEOTIDE SEQUENCE [LARGE SCALE GENOMIC DNA]</scope>
    <source>
        <strain evidence="2 3">JCM 16083</strain>
    </source>
</reference>
<evidence type="ECO:0000313" key="3">
    <source>
        <dbReference type="Proteomes" id="UP001501126"/>
    </source>
</evidence>
<gene>
    <name evidence="2" type="ORF">GCM10009118_28160</name>
</gene>
<keyword evidence="3" id="KW-1185">Reference proteome</keyword>
<accession>A0ABN1MSW8</accession>
<dbReference type="Gene3D" id="1.20.120.450">
    <property type="entry name" value="dinb family like domain"/>
    <property type="match status" value="1"/>
</dbReference>
<dbReference type="SUPFAM" id="SSF109854">
    <property type="entry name" value="DinB/YfiT-like putative metalloenzymes"/>
    <property type="match status" value="1"/>
</dbReference>
<evidence type="ECO:0000259" key="1">
    <source>
        <dbReference type="Pfam" id="PF12867"/>
    </source>
</evidence>
<proteinExistence type="predicted"/>
<comment type="caution">
    <text evidence="2">The sequence shown here is derived from an EMBL/GenBank/DDBJ whole genome shotgun (WGS) entry which is preliminary data.</text>
</comment>
<dbReference type="EMBL" id="BAAAFH010000022">
    <property type="protein sequence ID" value="GAA0876406.1"/>
    <property type="molecule type" value="Genomic_DNA"/>
</dbReference>
<sequence length="182" mass="21120">MAVLKKEEMQFELQKSVEILERTPLILEAYLGRLSKDWLKNNEGENTWSPYEILGHLVYGEKTDWMVRVKTILRTSGNKLFEPFDRLAQLKEDQDRPIAELLTDFNVLRTSNLEELRALNISDEDLQLTGIHPEFGEVTLGQLIATWVVHDLGHIGQISRVMAKQYKNEVGPWINYLSVLKR</sequence>
<name>A0ABN1MSW8_9FLAO</name>
<organism evidence="2 3">
    <name type="scientific">Wandonia haliotis</name>
    <dbReference type="NCBI Taxonomy" id="574963"/>
    <lineage>
        <taxon>Bacteria</taxon>
        <taxon>Pseudomonadati</taxon>
        <taxon>Bacteroidota</taxon>
        <taxon>Flavobacteriia</taxon>
        <taxon>Flavobacteriales</taxon>
        <taxon>Crocinitomicaceae</taxon>
        <taxon>Wandonia</taxon>
    </lineage>
</organism>
<dbReference type="InterPro" id="IPR034660">
    <property type="entry name" value="DinB/YfiT-like"/>
</dbReference>
<feature type="domain" description="DinB-like" evidence="1">
    <location>
        <begin position="20"/>
        <end position="158"/>
    </location>
</feature>
<protein>
    <recommendedName>
        <fullName evidence="1">DinB-like domain-containing protein</fullName>
    </recommendedName>
</protein>
<dbReference type="InterPro" id="IPR024775">
    <property type="entry name" value="DinB-like"/>
</dbReference>
<evidence type="ECO:0000313" key="2">
    <source>
        <dbReference type="EMBL" id="GAA0876406.1"/>
    </source>
</evidence>